<protein>
    <submittedName>
        <fullName evidence="3">Magnesium chelatase family protein</fullName>
    </submittedName>
</protein>
<dbReference type="EMBL" id="QGTW01000002">
    <property type="protein sequence ID" value="PWW31291.1"/>
    <property type="molecule type" value="Genomic_DNA"/>
</dbReference>
<dbReference type="InterPro" id="IPR000523">
    <property type="entry name" value="Mg_chelatse_chII-like_cat_dom"/>
</dbReference>
<evidence type="ECO:0000259" key="2">
    <source>
        <dbReference type="Pfam" id="PF13335"/>
    </source>
</evidence>
<name>A0A2V3A3K0_9BACI</name>
<accession>A0A2V3A3K0</accession>
<evidence type="ECO:0000259" key="1">
    <source>
        <dbReference type="Pfam" id="PF01078"/>
    </source>
</evidence>
<reference evidence="3 4" key="1">
    <citation type="submission" date="2018-05" db="EMBL/GenBank/DDBJ databases">
        <title>Freshwater and sediment microbial communities from various areas in North America, analyzing microbe dynamics in response to fracking.</title>
        <authorList>
            <person name="Lamendella R."/>
        </authorList>
    </citation>
    <scope>NUCLEOTIDE SEQUENCE [LARGE SCALE GENOMIC DNA]</scope>
    <source>
        <strain evidence="3 4">15_TX</strain>
    </source>
</reference>
<dbReference type="AlphaFoldDB" id="A0A2V3A3K0"/>
<dbReference type="SUPFAM" id="SSF52540">
    <property type="entry name" value="P-loop containing nucleoside triphosphate hydrolases"/>
    <property type="match status" value="1"/>
</dbReference>
<dbReference type="RefSeq" id="WP_142669513.1">
    <property type="nucleotide sequence ID" value="NZ_QGTW01000002.1"/>
</dbReference>
<feature type="non-terminal residue" evidence="3">
    <location>
        <position position="1"/>
    </location>
</feature>
<dbReference type="Gene3D" id="3.40.50.300">
    <property type="entry name" value="P-loop containing nucleotide triphosphate hydrolases"/>
    <property type="match status" value="1"/>
</dbReference>
<dbReference type="InterPro" id="IPR045006">
    <property type="entry name" value="CHLI-like"/>
</dbReference>
<organism evidence="3 4">
    <name type="scientific">Cytobacillus oceanisediminis</name>
    <dbReference type="NCBI Taxonomy" id="665099"/>
    <lineage>
        <taxon>Bacteria</taxon>
        <taxon>Bacillati</taxon>
        <taxon>Bacillota</taxon>
        <taxon>Bacilli</taxon>
        <taxon>Bacillales</taxon>
        <taxon>Bacillaceae</taxon>
        <taxon>Cytobacillus</taxon>
    </lineage>
</organism>
<gene>
    <name evidence="3" type="ORF">DFO73_102287</name>
</gene>
<dbReference type="PANTHER" id="PTHR32039">
    <property type="entry name" value="MAGNESIUM-CHELATASE SUBUNIT CHLI"/>
    <property type="match status" value="1"/>
</dbReference>
<evidence type="ECO:0000313" key="3">
    <source>
        <dbReference type="EMBL" id="PWW31291.1"/>
    </source>
</evidence>
<dbReference type="Pfam" id="PF01078">
    <property type="entry name" value="Mg_chelatase"/>
    <property type="match status" value="1"/>
</dbReference>
<comment type="caution">
    <text evidence="3">The sequence shown here is derived from an EMBL/GenBank/DDBJ whole genome shotgun (WGS) entry which is preliminary data.</text>
</comment>
<feature type="domain" description="Magnesium chelatase ChlI-like catalytic" evidence="1">
    <location>
        <begin position="11"/>
        <end position="141"/>
    </location>
</feature>
<proteinExistence type="predicted"/>
<dbReference type="InterPro" id="IPR025158">
    <property type="entry name" value="Mg_chelat-rel_C"/>
</dbReference>
<sequence>SLHQLSGGSWEHTDLPPFRNPHHSASGVSIIGGGQYPRPGEVSLAHRGVLFLDEIAEFTKKTLDMLRQPLESGKVSISRTQATVTYPASFILIGAMNPCPCGYSGSNTHYCTCTLKQIIAYQNKLSGPLRDRFDINLSLGPVDLKSVSTRKEESSSSIRQRVDEARKKQYERYGSEIGNSRVSYDTLLKTSPLTAEQQRTLQQFSYKKNWSNRTQIKIIRLARTISDIQGSTGISDQSIWEAVKLNSLAERKDVRGAKMKWN</sequence>
<dbReference type="GO" id="GO:0005524">
    <property type="term" value="F:ATP binding"/>
    <property type="evidence" value="ECO:0007669"/>
    <property type="project" value="InterPro"/>
</dbReference>
<dbReference type="InterPro" id="IPR027417">
    <property type="entry name" value="P-loop_NTPase"/>
</dbReference>
<evidence type="ECO:0000313" key="4">
    <source>
        <dbReference type="Proteomes" id="UP000247150"/>
    </source>
</evidence>
<feature type="domain" description="Mg chelatase-related protein C-terminal" evidence="2">
    <location>
        <begin position="153"/>
        <end position="245"/>
    </location>
</feature>
<dbReference type="Pfam" id="PF13335">
    <property type="entry name" value="Mg_chelatase_C"/>
    <property type="match status" value="1"/>
</dbReference>
<dbReference type="PANTHER" id="PTHR32039:SF7">
    <property type="entry name" value="COMPETENCE PROTEIN COMM"/>
    <property type="match status" value="1"/>
</dbReference>
<dbReference type="OrthoDB" id="9813147at2"/>
<dbReference type="Proteomes" id="UP000247150">
    <property type="component" value="Unassembled WGS sequence"/>
</dbReference>